<dbReference type="OrthoDB" id="1875589at2759"/>
<dbReference type="GO" id="GO:0005840">
    <property type="term" value="C:ribosome"/>
    <property type="evidence" value="ECO:0007669"/>
    <property type="project" value="InterPro"/>
</dbReference>
<dbReference type="Pfam" id="PF01929">
    <property type="entry name" value="Ribosomal_L14e"/>
    <property type="match status" value="1"/>
</dbReference>
<organism evidence="3 4">
    <name type="scientific">Fonsecaea nubica</name>
    <dbReference type="NCBI Taxonomy" id="856822"/>
    <lineage>
        <taxon>Eukaryota</taxon>
        <taxon>Fungi</taxon>
        <taxon>Dikarya</taxon>
        <taxon>Ascomycota</taxon>
        <taxon>Pezizomycotina</taxon>
        <taxon>Eurotiomycetes</taxon>
        <taxon>Chaetothyriomycetidae</taxon>
        <taxon>Chaetothyriales</taxon>
        <taxon>Herpotrichiellaceae</taxon>
        <taxon>Fonsecaea</taxon>
    </lineage>
</organism>
<dbReference type="AlphaFoldDB" id="A0A178C3R0"/>
<keyword evidence="4" id="KW-1185">Reference proteome</keyword>
<evidence type="ECO:0000256" key="1">
    <source>
        <dbReference type="SAM" id="MobiDB-lite"/>
    </source>
</evidence>
<evidence type="ECO:0000259" key="2">
    <source>
        <dbReference type="Pfam" id="PF01929"/>
    </source>
</evidence>
<reference evidence="3 4" key="1">
    <citation type="submission" date="2016-03" db="EMBL/GenBank/DDBJ databases">
        <title>The draft genome sequence of Fonsecaea nubica causative agent of cutaneous subcutaneous infection in human host.</title>
        <authorList>
            <person name="Costa F."/>
            <person name="Sybren D.H."/>
            <person name="Raittz R.T."/>
            <person name="Weiss V.A."/>
            <person name="Leao A.C."/>
            <person name="Gomes R."/>
            <person name="De Souza E.M."/>
            <person name="Pedrosa F.O."/>
            <person name="Steffens M.B."/>
            <person name="Bombassaro A."/>
            <person name="Tadra-Sfeir M.Z."/>
            <person name="Moreno L.F."/>
            <person name="Najafzadeh M.J."/>
            <person name="Felipe M.S."/>
            <person name="Teixeira M."/>
            <person name="Sun J."/>
            <person name="Xi L."/>
            <person name="Castro M.A."/>
            <person name="Vicente V.A."/>
        </authorList>
    </citation>
    <scope>NUCLEOTIDE SEQUENCE [LARGE SCALE GENOMIC DNA]</scope>
    <source>
        <strain evidence="3 4">CBS 269.64</strain>
    </source>
</reference>
<dbReference type="GO" id="GO:0003735">
    <property type="term" value="F:structural constituent of ribosome"/>
    <property type="evidence" value="ECO:0007669"/>
    <property type="project" value="InterPro"/>
</dbReference>
<dbReference type="GeneID" id="34594329"/>
<gene>
    <name evidence="3" type="ORF">AYO20_10942</name>
</gene>
<feature type="compositionally biased region" description="Polar residues" evidence="1">
    <location>
        <begin position="166"/>
        <end position="177"/>
    </location>
</feature>
<dbReference type="RefSeq" id="XP_022494817.1">
    <property type="nucleotide sequence ID" value="XM_022649197.1"/>
</dbReference>
<sequence length="240" mass="27364">MAQLVRSPRGRIVSTTQTHLRISRLLAGRLPAAPGSRWRPIWFGLTTTSLNLNYHLTLIDFWSSFDIYPSTQWHESPSRLGDDVFLLRAALEDVEYPVETARRALTSQAMYGLVRTATCTVSLNPWVISGLPKAAGKIAVKKKWESFEVDKKWSESPWAKKRKQQDTTPPMTRQPFTTVEHPSCKAMFNGTAVEVPLRGADTLRDRVKHEFEDYRLGLKRELAETRDNIAIALDTWTSEH</sequence>
<proteinExistence type="predicted"/>
<dbReference type="EMBL" id="LVCJ01000127">
    <property type="protein sequence ID" value="OAL23692.1"/>
    <property type="molecule type" value="Genomic_DNA"/>
</dbReference>
<dbReference type="Proteomes" id="UP000185904">
    <property type="component" value="Unassembled WGS sequence"/>
</dbReference>
<protein>
    <recommendedName>
        <fullName evidence="2">Large ribosomal subunit protein eL14 domain-containing protein</fullName>
    </recommendedName>
</protein>
<evidence type="ECO:0000313" key="4">
    <source>
        <dbReference type="Proteomes" id="UP000185904"/>
    </source>
</evidence>
<name>A0A178C3R0_9EURO</name>
<dbReference type="GO" id="GO:0006412">
    <property type="term" value="P:translation"/>
    <property type="evidence" value="ECO:0007669"/>
    <property type="project" value="InterPro"/>
</dbReference>
<evidence type="ECO:0000313" key="3">
    <source>
        <dbReference type="EMBL" id="OAL23692.1"/>
    </source>
</evidence>
<comment type="caution">
    <text evidence="3">The sequence shown here is derived from an EMBL/GenBank/DDBJ whole genome shotgun (WGS) entry which is preliminary data.</text>
</comment>
<feature type="domain" description="Large ribosomal subunit protein eL14" evidence="2">
    <location>
        <begin position="120"/>
        <end position="167"/>
    </location>
</feature>
<feature type="region of interest" description="Disordered" evidence="1">
    <location>
        <begin position="158"/>
        <end position="180"/>
    </location>
</feature>
<dbReference type="InterPro" id="IPR002784">
    <property type="entry name" value="Ribosomal_eL14_dom"/>
</dbReference>
<accession>A0A178C3R0</accession>